<dbReference type="AlphaFoldDB" id="A0AAU9PUU8"/>
<name>A0AAU9PUU8_9ASTR</name>
<dbReference type="EMBL" id="CAKMRJ010005745">
    <property type="protein sequence ID" value="CAH1453748.1"/>
    <property type="molecule type" value="Genomic_DNA"/>
</dbReference>
<sequence length="197" mass="20640">MTNEAAGEPSGTPQRPIRPRISLEMTTTPLTPPAQTIGTVSETPSSGGPPPSLTATTPFVTTQNHIPIPTMNSTTPPLFPNIGGANLFTPPPLPLFFPNTGGPSNAGYSLIPPPIHAKNESQQTILVTPPLTMQATNRLPPLMHTSAIPKNNSASGPGVAFQAQSYPSLVTGAMPTLSFTPYPQLPITHTFSTPFQT</sequence>
<accession>A0AAU9PUU8</accession>
<feature type="compositionally biased region" description="Polar residues" evidence="1">
    <location>
        <begin position="24"/>
        <end position="37"/>
    </location>
</feature>
<proteinExistence type="predicted"/>
<comment type="caution">
    <text evidence="2">The sequence shown here is derived from an EMBL/GenBank/DDBJ whole genome shotgun (WGS) entry which is preliminary data.</text>
</comment>
<gene>
    <name evidence="2" type="ORF">LVIROSA_LOCUS38974</name>
</gene>
<evidence type="ECO:0000313" key="2">
    <source>
        <dbReference type="EMBL" id="CAH1453748.1"/>
    </source>
</evidence>
<evidence type="ECO:0000313" key="3">
    <source>
        <dbReference type="Proteomes" id="UP001157418"/>
    </source>
</evidence>
<dbReference type="Proteomes" id="UP001157418">
    <property type="component" value="Unassembled WGS sequence"/>
</dbReference>
<evidence type="ECO:0000256" key="1">
    <source>
        <dbReference type="SAM" id="MobiDB-lite"/>
    </source>
</evidence>
<reference evidence="2 3" key="1">
    <citation type="submission" date="2022-01" db="EMBL/GenBank/DDBJ databases">
        <authorList>
            <person name="Xiong W."/>
            <person name="Schranz E."/>
        </authorList>
    </citation>
    <scope>NUCLEOTIDE SEQUENCE [LARGE SCALE GENOMIC DNA]</scope>
</reference>
<keyword evidence="3" id="KW-1185">Reference proteome</keyword>
<feature type="region of interest" description="Disordered" evidence="1">
    <location>
        <begin position="1"/>
        <end position="54"/>
    </location>
</feature>
<organism evidence="2 3">
    <name type="scientific">Lactuca virosa</name>
    <dbReference type="NCBI Taxonomy" id="75947"/>
    <lineage>
        <taxon>Eukaryota</taxon>
        <taxon>Viridiplantae</taxon>
        <taxon>Streptophyta</taxon>
        <taxon>Embryophyta</taxon>
        <taxon>Tracheophyta</taxon>
        <taxon>Spermatophyta</taxon>
        <taxon>Magnoliopsida</taxon>
        <taxon>eudicotyledons</taxon>
        <taxon>Gunneridae</taxon>
        <taxon>Pentapetalae</taxon>
        <taxon>asterids</taxon>
        <taxon>campanulids</taxon>
        <taxon>Asterales</taxon>
        <taxon>Asteraceae</taxon>
        <taxon>Cichorioideae</taxon>
        <taxon>Cichorieae</taxon>
        <taxon>Lactucinae</taxon>
        <taxon>Lactuca</taxon>
    </lineage>
</organism>
<protein>
    <submittedName>
        <fullName evidence="2">Uncharacterized protein</fullName>
    </submittedName>
</protein>